<accession>A0A540VPK6</accession>
<evidence type="ECO:0000256" key="2">
    <source>
        <dbReference type="SAM" id="MobiDB-lite"/>
    </source>
</evidence>
<name>A0A540VPK6_9GAMM</name>
<dbReference type="Pfam" id="PF18144">
    <property type="entry name" value="SMODS"/>
    <property type="match status" value="1"/>
</dbReference>
<dbReference type="InterPro" id="IPR006116">
    <property type="entry name" value="NT_2-5OAS_ClassI-CCAase"/>
</dbReference>
<reference evidence="3 4" key="1">
    <citation type="submission" date="2019-06" db="EMBL/GenBank/DDBJ databases">
        <title>Metagenome assembled Genome of Spiribacter salinus SL48-SHIP from the microbial mat of Salt Lake 48 (Novosibirsk region, Russia).</title>
        <authorList>
            <person name="Shipova A."/>
            <person name="Rozanov A.S."/>
            <person name="Bryanskaya A.V."/>
            <person name="Peltek S.E."/>
        </authorList>
    </citation>
    <scope>NUCLEOTIDE SEQUENCE [LARGE SCALE GENOMIC DNA]</scope>
    <source>
        <strain evidence="3">SL48-SHIP-2</strain>
    </source>
</reference>
<organism evidence="3 4">
    <name type="scientific">Spiribacter salinus</name>
    <dbReference type="NCBI Taxonomy" id="1335746"/>
    <lineage>
        <taxon>Bacteria</taxon>
        <taxon>Pseudomonadati</taxon>
        <taxon>Pseudomonadota</taxon>
        <taxon>Gammaproteobacteria</taxon>
        <taxon>Chromatiales</taxon>
        <taxon>Ectothiorhodospiraceae</taxon>
        <taxon>Spiribacter</taxon>
    </lineage>
</organism>
<dbReference type="AlphaFoldDB" id="A0A540VPK6"/>
<keyword evidence="3" id="KW-0808">Transferase</keyword>
<protein>
    <submittedName>
        <fullName evidence="3">Nucleotidyltransferase</fullName>
    </submittedName>
</protein>
<dbReference type="Proteomes" id="UP000315400">
    <property type="component" value="Unassembled WGS sequence"/>
</dbReference>
<evidence type="ECO:0000313" key="3">
    <source>
        <dbReference type="EMBL" id="TQE98699.1"/>
    </source>
</evidence>
<gene>
    <name evidence="3" type="ORF">FKY71_12450</name>
</gene>
<evidence type="ECO:0000256" key="1">
    <source>
        <dbReference type="ARBA" id="ARBA00023118"/>
    </source>
</evidence>
<keyword evidence="1" id="KW-0051">Antiviral defense</keyword>
<dbReference type="GO" id="GO:0051607">
    <property type="term" value="P:defense response to virus"/>
    <property type="evidence" value="ECO:0007669"/>
    <property type="project" value="UniProtKB-KW"/>
</dbReference>
<dbReference type="CDD" id="cd05400">
    <property type="entry name" value="NT_2-5OAS_ClassI-CCAase"/>
    <property type="match status" value="1"/>
</dbReference>
<dbReference type="EMBL" id="VIFK01000151">
    <property type="protein sequence ID" value="TQE98699.1"/>
    <property type="molecule type" value="Genomic_DNA"/>
</dbReference>
<proteinExistence type="predicted"/>
<comment type="caution">
    <text evidence="3">The sequence shown here is derived from an EMBL/GenBank/DDBJ whole genome shotgun (WGS) entry which is preliminary data.</text>
</comment>
<evidence type="ECO:0000313" key="4">
    <source>
        <dbReference type="Proteomes" id="UP000315400"/>
    </source>
</evidence>
<sequence>MTTMQQTDRRTYEESLPEKLLAETAVRVELPPSWHQRAVQRYEAVREYIERPNSPLHDRVERFYPQGSMAIGATIRTRKRETGYDIDIVAELRLPIQESPETVLDLLHRAIKGDPGSRYHGKVERQTRCVTVHYEDGMHLDVTPAILQDADDPRRSWIFHAKPGKPREHHSRLTVNSYAFAEWFKERTPIDLDFAESYRRRAVAHDQLVHLADADADPVPGHSSDNGGKSATVVALQLLKRNRNVLYRTRHGQRMPPSVLLSCIAGRTTGAGSSIGAALEAISGALLEELSAADRAGELIDVRNPRCEADRFADRWPENFAAQRQYLDDLRIFRQKLARLLTESSLADKAEVLQELFGEAPARSVTQDYADELGAAVTQGTRGIGRAGRILAGAGAAAGTRAGSASSPRDHTFFGGDWR</sequence>
<feature type="region of interest" description="Disordered" evidence="2">
    <location>
        <begin position="398"/>
        <end position="419"/>
    </location>
</feature>
<feature type="compositionally biased region" description="Basic and acidic residues" evidence="2">
    <location>
        <begin position="408"/>
        <end position="419"/>
    </location>
</feature>
<dbReference type="GO" id="GO:0016779">
    <property type="term" value="F:nucleotidyltransferase activity"/>
    <property type="evidence" value="ECO:0007669"/>
    <property type="project" value="InterPro"/>
</dbReference>